<evidence type="ECO:0000313" key="4">
    <source>
        <dbReference type="EMBL" id="TFK53356.1"/>
    </source>
</evidence>
<dbReference type="PANTHER" id="PTHR13500:SF0">
    <property type="entry name" value="NUCLEOLAR PRE-RIBOSOMAL-ASSOCIATED PROTEIN 1"/>
    <property type="match status" value="1"/>
</dbReference>
<protein>
    <recommendedName>
        <fullName evidence="6">Nucleolar pre-ribosomal-associated protein 1 C-terminal domain-containing protein</fullName>
    </recommendedName>
</protein>
<dbReference type="Pfam" id="PF16201">
    <property type="entry name" value="NopRA1"/>
    <property type="match status" value="1"/>
</dbReference>
<dbReference type="GO" id="GO:0000466">
    <property type="term" value="P:maturation of 5.8S rRNA from tricistronic rRNA transcript (SSU-rRNA, 5.8S rRNA, LSU-rRNA)"/>
    <property type="evidence" value="ECO:0007669"/>
    <property type="project" value="TreeGrafter"/>
</dbReference>
<name>A0A5C3NA82_9AGAM</name>
<sequence length="2026" mass="226816">MPISHLTAEPPRKRARLEQDFADGKDVAKRLSNRNHDSLVQNLSSLRNRFTVRHDETSVAPDDDRLRLARSWLEEAPGAGTLFEIWDESKQTSITCLVISVFSSLLTLLSSQYTFHALGQPIVRTLLEPRYTQRLNTHLNGGHSESILVTLKLFNALSSFAGGREKKMVLEAFAWESKSLPKLLNMRRKGKAAEGKDGLAKPDIRTLYLLFLLSFIDSFATTSIKSIFLEQHRNAFQALFKGLIQDPYTVIRKVLETCWTYLFSDSKLKRTLKITLFNEITLSHLLKLYERNTPEGLEPDQIPADLVHHFLLAICSRPGVGVCFKDRGWYPREAEEEDPEDPEGKGGHQRGSRIHNKILLNVLKALKVNEDPRQQELALKILAACPELVAVYWPAAALTLEPRLSSKWIANVAFFGSVISLPVPVSSFQLSNSTLYQPSPPPLNSILENILPSVSIKAHLSRGLQSPVALVQHCTALALAKSLRKYDEVETAFRNIEGALQESEEEGQWARRRKEVEREVRRRVPDFQVVVAFSQQKALTEAAQKAGTSPHPAKMALIAESAQRLLWLYHCCLPSLVAEARFDVGRLLHHFVPLSAEGQGSSVSSDHSGLSTLQQLHILRLLNESDSFSWTNKLDSSHSYLYALLRTYVKSDIAPVHRMIESLLRNILSQSIMFQDSPDEVYLWLSSLPTTRRKPGTAAPDGASLTDEGEGVIVFLDDCVQRCMKVPYNYLEETDNILGTSKDELGGQTQVISILVAAVLEQLAAKMDAGILSASDTLAIATFIRKLCFKVATTLEDAGLLHPVAQRVDAVLAIDRLDDEYPVMSQAVRREVSMLFASLERLKGATSTGMHEQVESDLDVREFLEHVENMPIPPSEIARQGTAYELVDWIRLLQDRLSPDDVAMLVRGMKRLYPRALRDLCQHLHPDDSVLWNGSSIEQWVPDIMSDFTFEWALVHFTDEKIIHPEVQAALVEAVRPDTLLNLKRAVCPLLQRARYKVDNGSFTSACLGIATRVVTKASQLCPSDDVSVFKRYMIQLSDTFRMLCQSSSLAPEARNSLHQLLQVLIDPRDVEDGALGADMAEYWYHELGCSLDPDKIAFASPWVPYMRDESLFTLLDEAALMRNFDVPPVQSGFLIKVLAALTNRSPDVAALLRERLPHIVSLRSPSVTDPALGGIIETVTEATLPLGHNGCVFGSEHDNAKSWTFSPVALDARFGRRKDTLSEAISLGPFLSQSKLSVQDAPVIRNLLYQSSSSRIDFPTSVFENVSDEALSLEHIHLLDAFLDSTSCHGEHLSEIDVLPWLMKLLRHAREHKLSSVHGRVVHNLLHMFPRQRLPLLGMLQKDVATLSMDSVTDYVLVFGTSAMANISPEVVQSLFDQAMHWAVEVVSSQEKYSDNMDAVFERLSTLTTYSLNVKAHLVDPLIAASIRHRLNIPGILTFLHSLVGKVQLKPAAVNRYLQSIFQHPEFFRLCSLASDSIYPSPGEAVITLMDALFQLHPTNTCQPSHVEPLVLVYRGSLSLPDQRIFRIFRLFEETRQMSLGALLSRWCSARDAVSSNGLEAIQSLDANRVFRTCLFFPVRRDVNARGLQTLHAGSELYDPLFITLLVSQVLLDTRPTSALAWIQLFRTNVISLVIRGLSSYDGLLRRTSLSQVAALYRCLQSADLQEKPNVLYLLNLLRGVKLVLADGEISRLPSYTTLILAHALRAVFYPSNFIYPHTARFLLQRPTLDVNDVPMLYGMLYSSSDEWKKERLWIVKFLADGLQNAQDWRVFRRRHTGDLLASLFQSSSKDRALRNGILEVLANATSIPEANNAFVTKSAILPWIEMQIAQDLREEEVIALVKVLENIVSRADRCKMDSLTKGAWRSALCKCLCSILSRTAFSASVLMFLVPAVVRVSLAPVGVVVTGLPSLLDKTFDWLLHFEATIVSEINSSWKYPGSAEALPLPPHGSQTLHYVPERHSVLVWGQSVESLWRVSMSLGEKSSSWDGLTSRLLVWRALVGPEVSPVGEWARREVVRNLGKRGT</sequence>
<dbReference type="STRING" id="5364.A0A5C3NA82"/>
<dbReference type="InterPro" id="IPR039844">
    <property type="entry name" value="URB1"/>
</dbReference>
<organism evidence="4 5">
    <name type="scientific">Heliocybe sulcata</name>
    <dbReference type="NCBI Taxonomy" id="5364"/>
    <lineage>
        <taxon>Eukaryota</taxon>
        <taxon>Fungi</taxon>
        <taxon>Dikarya</taxon>
        <taxon>Basidiomycota</taxon>
        <taxon>Agaricomycotina</taxon>
        <taxon>Agaricomycetes</taxon>
        <taxon>Gloeophyllales</taxon>
        <taxon>Gloeophyllaceae</taxon>
        <taxon>Heliocybe</taxon>
    </lineage>
</organism>
<accession>A0A5C3NA82</accession>
<dbReference type="InterPro" id="IPR021714">
    <property type="entry name" value="URB1_N"/>
</dbReference>
<evidence type="ECO:0000259" key="1">
    <source>
        <dbReference type="Pfam" id="PF11707"/>
    </source>
</evidence>
<evidence type="ECO:0000259" key="3">
    <source>
        <dbReference type="Pfam" id="PF26140"/>
    </source>
</evidence>
<dbReference type="InterPro" id="IPR059018">
    <property type="entry name" value="HEAT_URB1"/>
</dbReference>
<feature type="domain" description="URB1 N-terminal" evidence="1">
    <location>
        <begin position="82"/>
        <end position="411"/>
    </location>
</feature>
<feature type="domain" description="URB1 central HEAT repeat" evidence="3">
    <location>
        <begin position="630"/>
        <end position="809"/>
    </location>
</feature>
<dbReference type="EMBL" id="ML213507">
    <property type="protein sequence ID" value="TFK53356.1"/>
    <property type="molecule type" value="Genomic_DNA"/>
</dbReference>
<dbReference type="Proteomes" id="UP000305948">
    <property type="component" value="Unassembled WGS sequence"/>
</dbReference>
<dbReference type="GO" id="GO:0000463">
    <property type="term" value="P:maturation of LSU-rRNA from tricistronic rRNA transcript (SSU-rRNA, 5.8S rRNA, LSU-rRNA)"/>
    <property type="evidence" value="ECO:0007669"/>
    <property type="project" value="TreeGrafter"/>
</dbReference>
<dbReference type="Pfam" id="PF11707">
    <property type="entry name" value="Npa1"/>
    <property type="match status" value="1"/>
</dbReference>
<keyword evidence="5" id="KW-1185">Reference proteome</keyword>
<proteinExistence type="predicted"/>
<dbReference type="Pfam" id="PF26140">
    <property type="entry name" value="HEAT_URB1"/>
    <property type="match status" value="1"/>
</dbReference>
<dbReference type="OrthoDB" id="72892at2759"/>
<dbReference type="SUPFAM" id="SSF48371">
    <property type="entry name" value="ARM repeat"/>
    <property type="match status" value="1"/>
</dbReference>
<gene>
    <name evidence="4" type="ORF">OE88DRAFT_1696250</name>
</gene>
<evidence type="ECO:0000259" key="2">
    <source>
        <dbReference type="Pfam" id="PF16201"/>
    </source>
</evidence>
<dbReference type="GO" id="GO:0005730">
    <property type="term" value="C:nucleolus"/>
    <property type="evidence" value="ECO:0007669"/>
    <property type="project" value="TreeGrafter"/>
</dbReference>
<evidence type="ECO:0000313" key="5">
    <source>
        <dbReference type="Proteomes" id="UP000305948"/>
    </source>
</evidence>
<dbReference type="PANTHER" id="PTHR13500">
    <property type="entry name" value="NUCLEOLAR PRERIBOSOMAL-ASSOCIATED PROTEIN 1"/>
    <property type="match status" value="1"/>
</dbReference>
<reference evidence="4 5" key="1">
    <citation type="journal article" date="2019" name="Nat. Ecol. Evol.">
        <title>Megaphylogeny resolves global patterns of mushroom evolution.</title>
        <authorList>
            <person name="Varga T."/>
            <person name="Krizsan K."/>
            <person name="Foldi C."/>
            <person name="Dima B."/>
            <person name="Sanchez-Garcia M."/>
            <person name="Sanchez-Ramirez S."/>
            <person name="Szollosi G.J."/>
            <person name="Szarkandi J.G."/>
            <person name="Papp V."/>
            <person name="Albert L."/>
            <person name="Andreopoulos W."/>
            <person name="Angelini C."/>
            <person name="Antonin V."/>
            <person name="Barry K.W."/>
            <person name="Bougher N.L."/>
            <person name="Buchanan P."/>
            <person name="Buyck B."/>
            <person name="Bense V."/>
            <person name="Catcheside P."/>
            <person name="Chovatia M."/>
            <person name="Cooper J."/>
            <person name="Damon W."/>
            <person name="Desjardin D."/>
            <person name="Finy P."/>
            <person name="Geml J."/>
            <person name="Haridas S."/>
            <person name="Hughes K."/>
            <person name="Justo A."/>
            <person name="Karasinski D."/>
            <person name="Kautmanova I."/>
            <person name="Kiss B."/>
            <person name="Kocsube S."/>
            <person name="Kotiranta H."/>
            <person name="LaButti K.M."/>
            <person name="Lechner B.E."/>
            <person name="Liimatainen K."/>
            <person name="Lipzen A."/>
            <person name="Lukacs Z."/>
            <person name="Mihaltcheva S."/>
            <person name="Morgado L.N."/>
            <person name="Niskanen T."/>
            <person name="Noordeloos M.E."/>
            <person name="Ohm R.A."/>
            <person name="Ortiz-Santana B."/>
            <person name="Ovrebo C."/>
            <person name="Racz N."/>
            <person name="Riley R."/>
            <person name="Savchenko A."/>
            <person name="Shiryaev A."/>
            <person name="Soop K."/>
            <person name="Spirin V."/>
            <person name="Szebenyi C."/>
            <person name="Tomsovsky M."/>
            <person name="Tulloss R.E."/>
            <person name="Uehling J."/>
            <person name="Grigoriev I.V."/>
            <person name="Vagvolgyi C."/>
            <person name="Papp T."/>
            <person name="Martin F.M."/>
            <person name="Miettinen O."/>
            <person name="Hibbett D.S."/>
            <person name="Nagy L.G."/>
        </authorList>
    </citation>
    <scope>NUCLEOTIDE SEQUENCE [LARGE SCALE GENOMIC DNA]</scope>
    <source>
        <strain evidence="4 5">OMC1185</strain>
    </source>
</reference>
<feature type="domain" description="URB1 C-terminal" evidence="2">
    <location>
        <begin position="1632"/>
        <end position="1825"/>
    </location>
</feature>
<evidence type="ECO:0008006" key="6">
    <source>
        <dbReference type="Google" id="ProtNLM"/>
    </source>
</evidence>
<dbReference type="InterPro" id="IPR016024">
    <property type="entry name" value="ARM-type_fold"/>
</dbReference>
<dbReference type="InterPro" id="IPR032436">
    <property type="entry name" value="URB1_C"/>
</dbReference>